<dbReference type="EMBL" id="QCYY01002714">
    <property type="protein sequence ID" value="ROT68138.1"/>
    <property type="molecule type" value="Genomic_DNA"/>
</dbReference>
<evidence type="ECO:0000259" key="1">
    <source>
        <dbReference type="Pfam" id="PF00248"/>
    </source>
</evidence>
<dbReference type="OrthoDB" id="416253at2759"/>
<proteinExistence type="predicted"/>
<accession>A0A423SVD4</accession>
<comment type="caution">
    <text evidence="2">The sequence shown here is derived from an EMBL/GenBank/DDBJ whole genome shotgun (WGS) entry which is preliminary data.</text>
</comment>
<dbReference type="PANTHER" id="PTHR11732">
    <property type="entry name" value="ALDO/KETO REDUCTASE"/>
    <property type="match status" value="1"/>
</dbReference>
<dbReference type="InterPro" id="IPR023210">
    <property type="entry name" value="NADP_OxRdtase_dom"/>
</dbReference>
<dbReference type="PROSITE" id="PS00798">
    <property type="entry name" value="ALDOKETO_REDUCTASE_1"/>
    <property type="match status" value="1"/>
</dbReference>
<dbReference type="STRING" id="6689.A0A423SVD4"/>
<dbReference type="Pfam" id="PF00248">
    <property type="entry name" value="Aldo_ket_red"/>
    <property type="match status" value="1"/>
</dbReference>
<dbReference type="Gene3D" id="3.20.20.100">
    <property type="entry name" value="NADP-dependent oxidoreductase domain"/>
    <property type="match status" value="1"/>
</dbReference>
<gene>
    <name evidence="2" type="ORF">C7M84_013734</name>
</gene>
<name>A0A423SVD4_PENVA</name>
<feature type="domain" description="NADP-dependent oxidoreductase" evidence="1">
    <location>
        <begin position="80"/>
        <end position="178"/>
    </location>
</feature>
<dbReference type="InterPro" id="IPR036812">
    <property type="entry name" value="NAD(P)_OxRdtase_dom_sf"/>
</dbReference>
<dbReference type="AlphaFoldDB" id="A0A423SVD4"/>
<dbReference type="SUPFAM" id="SSF51430">
    <property type="entry name" value="NAD(P)-linked oxidoreductase"/>
    <property type="match status" value="1"/>
</dbReference>
<evidence type="ECO:0000313" key="2">
    <source>
        <dbReference type="EMBL" id="ROT68138.1"/>
    </source>
</evidence>
<reference evidence="2 3" key="1">
    <citation type="submission" date="2018-04" db="EMBL/GenBank/DDBJ databases">
        <authorList>
            <person name="Zhang X."/>
            <person name="Yuan J."/>
            <person name="Li F."/>
            <person name="Xiang J."/>
        </authorList>
    </citation>
    <scope>NUCLEOTIDE SEQUENCE [LARGE SCALE GENOMIC DNA]</scope>
    <source>
        <tissue evidence="2">Muscle</tissue>
    </source>
</reference>
<keyword evidence="3" id="KW-1185">Reference proteome</keyword>
<protein>
    <submittedName>
        <fullName evidence="2">Aldoketoreductase-like protein</fullName>
    </submittedName>
</protein>
<dbReference type="PRINTS" id="PR00069">
    <property type="entry name" value="ALDKETRDTASE"/>
</dbReference>
<dbReference type="InterPro" id="IPR018170">
    <property type="entry name" value="Aldo/ket_reductase_CS"/>
</dbReference>
<dbReference type="InterPro" id="IPR020471">
    <property type="entry name" value="AKR"/>
</dbReference>
<organism evidence="2 3">
    <name type="scientific">Penaeus vannamei</name>
    <name type="common">Whiteleg shrimp</name>
    <name type="synonym">Litopenaeus vannamei</name>
    <dbReference type="NCBI Taxonomy" id="6689"/>
    <lineage>
        <taxon>Eukaryota</taxon>
        <taxon>Metazoa</taxon>
        <taxon>Ecdysozoa</taxon>
        <taxon>Arthropoda</taxon>
        <taxon>Crustacea</taxon>
        <taxon>Multicrustacea</taxon>
        <taxon>Malacostraca</taxon>
        <taxon>Eumalacostraca</taxon>
        <taxon>Eucarida</taxon>
        <taxon>Decapoda</taxon>
        <taxon>Dendrobranchiata</taxon>
        <taxon>Penaeoidea</taxon>
        <taxon>Penaeidae</taxon>
        <taxon>Penaeus</taxon>
    </lineage>
</organism>
<dbReference type="Proteomes" id="UP000283509">
    <property type="component" value="Unassembled WGS sequence"/>
</dbReference>
<sequence length="220" mass="24604">MEVFPGRHNRLPVPRTVVLPSTARQKNGPTSVVILYCFRRRNRNTRVLDITGFPKQLTGPTAMGDMPSLSLHSGSRIPLLGFGTGSLGPLRQMSDEDARRAIRAGLECGYRHLDTAAFYQNEHVIGSVLGEWISAGKIKREELPPTGLHESKVEAWMLRSLERLNLSYVDLYLIHFPVAMLTRPPRPGNSLCIRRCQEATGLAPRNKTSVVSTIDIVRYM</sequence>
<evidence type="ECO:0000313" key="3">
    <source>
        <dbReference type="Proteomes" id="UP000283509"/>
    </source>
</evidence>
<dbReference type="GO" id="GO:0016491">
    <property type="term" value="F:oxidoreductase activity"/>
    <property type="evidence" value="ECO:0007669"/>
    <property type="project" value="InterPro"/>
</dbReference>
<reference evidence="2 3" key="2">
    <citation type="submission" date="2019-01" db="EMBL/GenBank/DDBJ databases">
        <title>The decoding of complex shrimp genome reveals the adaptation for benthos swimmer, frequently molting mechanism and breeding impact on genome.</title>
        <authorList>
            <person name="Sun Y."/>
            <person name="Gao Y."/>
            <person name="Yu Y."/>
        </authorList>
    </citation>
    <scope>NUCLEOTIDE SEQUENCE [LARGE SCALE GENOMIC DNA]</scope>
    <source>
        <tissue evidence="2">Muscle</tissue>
    </source>
</reference>